<gene>
    <name evidence="5" type="ORF">OKA104_LOCUS38025</name>
</gene>
<reference evidence="5" key="1">
    <citation type="submission" date="2021-02" db="EMBL/GenBank/DDBJ databases">
        <authorList>
            <person name="Nowell W R."/>
        </authorList>
    </citation>
    <scope>NUCLEOTIDE SEQUENCE</scope>
</reference>
<keyword evidence="3" id="KW-0339">Growth factor</keyword>
<evidence type="ECO:0000259" key="4">
    <source>
        <dbReference type="PROSITE" id="PS51362"/>
    </source>
</evidence>
<comment type="similarity">
    <text evidence="3">Belongs to the TGF-beta family.</text>
</comment>
<keyword evidence="2" id="KW-0964">Secreted</keyword>
<dbReference type="Pfam" id="PF00019">
    <property type="entry name" value="TGF_beta"/>
    <property type="match status" value="1"/>
</dbReference>
<dbReference type="SUPFAM" id="SSF57501">
    <property type="entry name" value="Cystine-knot cytokines"/>
    <property type="match status" value="1"/>
</dbReference>
<dbReference type="Gene3D" id="2.10.90.10">
    <property type="entry name" value="Cystine-knot cytokines"/>
    <property type="match status" value="1"/>
</dbReference>
<sequence length="72" mass="8565">MDNRSKFLCHKNSNMSSYFQMQNSLHHIHPKKISTLYCQPKRFAPTMLLYYDGSNIILKRYDNMRVVECSCS</sequence>
<protein>
    <recommendedName>
        <fullName evidence="4">TGF-beta family profile domain-containing protein</fullName>
    </recommendedName>
</protein>
<dbReference type="InterPro" id="IPR001839">
    <property type="entry name" value="TGF-b_C"/>
</dbReference>
<comment type="caution">
    <text evidence="5">The sequence shown here is derived from an EMBL/GenBank/DDBJ whole genome shotgun (WGS) entry which is preliminary data.</text>
</comment>
<comment type="subcellular location">
    <subcellularLocation>
        <location evidence="1">Secreted</location>
    </subcellularLocation>
</comment>
<evidence type="ECO:0000256" key="2">
    <source>
        <dbReference type="ARBA" id="ARBA00022525"/>
    </source>
</evidence>
<dbReference type="EMBL" id="CAJOAY010006638">
    <property type="protein sequence ID" value="CAF4146644.1"/>
    <property type="molecule type" value="Genomic_DNA"/>
</dbReference>
<proteinExistence type="inferred from homology"/>
<name>A0A819Y9R7_9BILA</name>
<dbReference type="SMART" id="SM00204">
    <property type="entry name" value="TGFB"/>
    <property type="match status" value="1"/>
</dbReference>
<evidence type="ECO:0000313" key="5">
    <source>
        <dbReference type="EMBL" id="CAF4146644.1"/>
    </source>
</evidence>
<dbReference type="GO" id="GO:0008083">
    <property type="term" value="F:growth factor activity"/>
    <property type="evidence" value="ECO:0007669"/>
    <property type="project" value="UniProtKB-KW"/>
</dbReference>
<dbReference type="InterPro" id="IPR029034">
    <property type="entry name" value="Cystine-knot_cytokine"/>
</dbReference>
<evidence type="ECO:0000256" key="3">
    <source>
        <dbReference type="RuleBase" id="RU000354"/>
    </source>
</evidence>
<dbReference type="PROSITE" id="PS51362">
    <property type="entry name" value="TGF_BETA_2"/>
    <property type="match status" value="1"/>
</dbReference>
<evidence type="ECO:0000256" key="1">
    <source>
        <dbReference type="ARBA" id="ARBA00004613"/>
    </source>
</evidence>
<organism evidence="5 6">
    <name type="scientific">Adineta steineri</name>
    <dbReference type="NCBI Taxonomy" id="433720"/>
    <lineage>
        <taxon>Eukaryota</taxon>
        <taxon>Metazoa</taxon>
        <taxon>Spiralia</taxon>
        <taxon>Gnathifera</taxon>
        <taxon>Rotifera</taxon>
        <taxon>Eurotatoria</taxon>
        <taxon>Bdelloidea</taxon>
        <taxon>Adinetida</taxon>
        <taxon>Adinetidae</taxon>
        <taxon>Adineta</taxon>
    </lineage>
</organism>
<evidence type="ECO:0000313" key="6">
    <source>
        <dbReference type="Proteomes" id="UP000663881"/>
    </source>
</evidence>
<accession>A0A819Y9R7</accession>
<dbReference type="GO" id="GO:0005576">
    <property type="term" value="C:extracellular region"/>
    <property type="evidence" value="ECO:0007669"/>
    <property type="project" value="UniProtKB-SubCell"/>
</dbReference>
<dbReference type="Proteomes" id="UP000663881">
    <property type="component" value="Unassembled WGS sequence"/>
</dbReference>
<feature type="domain" description="TGF-beta family profile" evidence="4">
    <location>
        <begin position="1"/>
        <end position="72"/>
    </location>
</feature>
<dbReference type="AlphaFoldDB" id="A0A819Y9R7"/>